<evidence type="ECO:0000256" key="6">
    <source>
        <dbReference type="ARBA" id="ARBA00023002"/>
    </source>
</evidence>
<sequence>MRAWTVDRPRPVEEDPLRLAERSVPVPADDELLVRVRACGVCRTDLHVTEGDLPVRRPGVVPGHEVVGTVAGTGSAVTGFAPGDRVGVAWLRWTDGTCAHCRRGAENLCPGSRYTGWDADGGYATHTTVPAAFAHRLPEDVDDVALAPLLCAGIIGYRALRRTGLPPGGRLGLYGFGGSAHLCAQVALAEGAVVHVLTRGADARRLALGLGATSASDAYAAPPEPLDGAILFAPVGDLVPVALRALDRGGVLALAGIHLSDVPPLRYETDLFYEKELRSVTANTRQDAREFLALAARYGVRATTHPYPLSRAPQALRDLKAGRFDGAAVLVDDLS</sequence>
<name>A0ABT6A9F7_9ACTN</name>
<keyword evidence="6 10" id="KW-0560">Oxidoreductase</keyword>
<dbReference type="EC" id="1.1.1.1" evidence="3"/>
<dbReference type="EMBL" id="JARJBB010000012">
    <property type="protein sequence ID" value="MDF3301288.1"/>
    <property type="molecule type" value="Genomic_DNA"/>
</dbReference>
<comment type="similarity">
    <text evidence="2">Belongs to the zinc-containing alcohol dehydrogenase family.</text>
</comment>
<evidence type="ECO:0000259" key="9">
    <source>
        <dbReference type="SMART" id="SM00829"/>
    </source>
</evidence>
<dbReference type="InterPro" id="IPR020843">
    <property type="entry name" value="ER"/>
</dbReference>
<comment type="catalytic activity">
    <reaction evidence="8">
        <text>a primary alcohol + NAD(+) = an aldehyde + NADH + H(+)</text>
        <dbReference type="Rhea" id="RHEA:10736"/>
        <dbReference type="ChEBI" id="CHEBI:15378"/>
        <dbReference type="ChEBI" id="CHEBI:15734"/>
        <dbReference type="ChEBI" id="CHEBI:17478"/>
        <dbReference type="ChEBI" id="CHEBI:57540"/>
        <dbReference type="ChEBI" id="CHEBI:57945"/>
        <dbReference type="EC" id="1.1.1.1"/>
    </reaction>
</comment>
<evidence type="ECO:0000256" key="1">
    <source>
        <dbReference type="ARBA" id="ARBA00001947"/>
    </source>
</evidence>
<proteinExistence type="inferred from homology"/>
<comment type="catalytic activity">
    <reaction evidence="7">
        <text>a secondary alcohol + NAD(+) = a ketone + NADH + H(+)</text>
        <dbReference type="Rhea" id="RHEA:10740"/>
        <dbReference type="ChEBI" id="CHEBI:15378"/>
        <dbReference type="ChEBI" id="CHEBI:17087"/>
        <dbReference type="ChEBI" id="CHEBI:35681"/>
        <dbReference type="ChEBI" id="CHEBI:57540"/>
        <dbReference type="ChEBI" id="CHEBI:57945"/>
        <dbReference type="EC" id="1.1.1.1"/>
    </reaction>
</comment>
<dbReference type="InterPro" id="IPR013154">
    <property type="entry name" value="ADH-like_N"/>
</dbReference>
<keyword evidence="5" id="KW-0862">Zinc</keyword>
<dbReference type="SUPFAM" id="SSF50129">
    <property type="entry name" value="GroES-like"/>
    <property type="match status" value="1"/>
</dbReference>
<dbReference type="Pfam" id="PF08240">
    <property type="entry name" value="ADH_N"/>
    <property type="match status" value="1"/>
</dbReference>
<accession>A0ABT6A9F7</accession>
<keyword evidence="11" id="KW-1185">Reference proteome</keyword>
<dbReference type="PANTHER" id="PTHR42940">
    <property type="entry name" value="ALCOHOL DEHYDROGENASE 1-RELATED"/>
    <property type="match status" value="1"/>
</dbReference>
<evidence type="ECO:0000313" key="11">
    <source>
        <dbReference type="Proteomes" id="UP001221150"/>
    </source>
</evidence>
<reference evidence="10 11" key="1">
    <citation type="submission" date="2023-03" db="EMBL/GenBank/DDBJ databases">
        <title>Draft genome sequence of Streptomyces sp. K1PA1 isolated from peat swamp forest in Thailand.</title>
        <authorList>
            <person name="Klaysubun C."/>
            <person name="Duangmal K."/>
        </authorList>
    </citation>
    <scope>NUCLEOTIDE SEQUENCE [LARGE SCALE GENOMIC DNA]</scope>
    <source>
        <strain evidence="10 11">K1PA1</strain>
    </source>
</reference>
<dbReference type="PANTHER" id="PTHR42940:SF8">
    <property type="entry name" value="VACUOLAR PROTEIN SORTING-ASSOCIATED PROTEIN 11"/>
    <property type="match status" value="1"/>
</dbReference>
<dbReference type="Gene3D" id="3.90.180.10">
    <property type="entry name" value="Medium-chain alcohol dehydrogenases, catalytic domain"/>
    <property type="match status" value="1"/>
</dbReference>
<evidence type="ECO:0000256" key="2">
    <source>
        <dbReference type="ARBA" id="ARBA00008072"/>
    </source>
</evidence>
<evidence type="ECO:0000256" key="3">
    <source>
        <dbReference type="ARBA" id="ARBA00013190"/>
    </source>
</evidence>
<evidence type="ECO:0000256" key="5">
    <source>
        <dbReference type="ARBA" id="ARBA00022833"/>
    </source>
</evidence>
<dbReference type="PROSITE" id="PS00059">
    <property type="entry name" value="ADH_ZINC"/>
    <property type="match status" value="1"/>
</dbReference>
<dbReference type="InterPro" id="IPR014187">
    <property type="entry name" value="ADH_Zn_typ-2"/>
</dbReference>
<dbReference type="RefSeq" id="WP_276110946.1">
    <property type="nucleotide sequence ID" value="NZ_JARJBB010000012.1"/>
</dbReference>
<dbReference type="InterPro" id="IPR002328">
    <property type="entry name" value="ADH_Zn_CS"/>
</dbReference>
<evidence type="ECO:0000256" key="4">
    <source>
        <dbReference type="ARBA" id="ARBA00022723"/>
    </source>
</evidence>
<dbReference type="NCBIfam" id="TIGR02822">
    <property type="entry name" value="adh_fam_2"/>
    <property type="match status" value="1"/>
</dbReference>
<dbReference type="SMART" id="SM00829">
    <property type="entry name" value="PKS_ER"/>
    <property type="match status" value="1"/>
</dbReference>
<dbReference type="CDD" id="cd08298">
    <property type="entry name" value="CAD2"/>
    <property type="match status" value="1"/>
</dbReference>
<keyword evidence="4" id="KW-0479">Metal-binding</keyword>
<comment type="caution">
    <text evidence="10">The sequence shown here is derived from an EMBL/GenBank/DDBJ whole genome shotgun (WGS) entry which is preliminary data.</text>
</comment>
<feature type="domain" description="Enoyl reductase (ER)" evidence="9">
    <location>
        <begin position="13"/>
        <end position="330"/>
    </location>
</feature>
<dbReference type="Proteomes" id="UP001221150">
    <property type="component" value="Unassembled WGS sequence"/>
</dbReference>
<evidence type="ECO:0000313" key="10">
    <source>
        <dbReference type="EMBL" id="MDF3301288.1"/>
    </source>
</evidence>
<gene>
    <name evidence="10" type="ORF">P3H78_22200</name>
</gene>
<dbReference type="Gene3D" id="3.40.50.720">
    <property type="entry name" value="NAD(P)-binding Rossmann-like Domain"/>
    <property type="match status" value="1"/>
</dbReference>
<evidence type="ECO:0000256" key="7">
    <source>
        <dbReference type="ARBA" id="ARBA00049164"/>
    </source>
</evidence>
<evidence type="ECO:0000256" key="8">
    <source>
        <dbReference type="ARBA" id="ARBA00049243"/>
    </source>
</evidence>
<dbReference type="SUPFAM" id="SSF51735">
    <property type="entry name" value="NAD(P)-binding Rossmann-fold domains"/>
    <property type="match status" value="1"/>
</dbReference>
<dbReference type="InterPro" id="IPR011032">
    <property type="entry name" value="GroES-like_sf"/>
</dbReference>
<dbReference type="InterPro" id="IPR036291">
    <property type="entry name" value="NAD(P)-bd_dom_sf"/>
</dbReference>
<comment type="cofactor">
    <cofactor evidence="1">
        <name>Zn(2+)</name>
        <dbReference type="ChEBI" id="CHEBI:29105"/>
    </cofactor>
</comment>
<protein>
    <recommendedName>
        <fullName evidence="3">alcohol dehydrogenase</fullName>
        <ecNumber evidence="3">1.1.1.1</ecNumber>
    </recommendedName>
</protein>
<organism evidence="10 11">
    <name type="scientific">Streptomyces tropicalis</name>
    <dbReference type="NCBI Taxonomy" id="3034234"/>
    <lineage>
        <taxon>Bacteria</taxon>
        <taxon>Bacillati</taxon>
        <taxon>Actinomycetota</taxon>
        <taxon>Actinomycetes</taxon>
        <taxon>Kitasatosporales</taxon>
        <taxon>Streptomycetaceae</taxon>
        <taxon>Streptomyces</taxon>
    </lineage>
</organism>
<dbReference type="GO" id="GO:0016491">
    <property type="term" value="F:oxidoreductase activity"/>
    <property type="evidence" value="ECO:0007669"/>
    <property type="project" value="UniProtKB-KW"/>
</dbReference>